<evidence type="ECO:0000256" key="1">
    <source>
        <dbReference type="ARBA" id="ARBA00004308"/>
    </source>
</evidence>
<dbReference type="PANTHER" id="PTHR11134">
    <property type="entry name" value="ADAPTOR COMPLEX SUBUNIT BETA FAMILY MEMBER"/>
    <property type="match status" value="1"/>
</dbReference>
<name>A0A1B2JD02_PICPA</name>
<feature type="region of interest" description="Disordered" evidence="6">
    <location>
        <begin position="811"/>
        <end position="889"/>
    </location>
</feature>
<comment type="subcellular location">
    <subcellularLocation>
        <location evidence="1">Endomembrane system</location>
    </subcellularLocation>
</comment>
<organism evidence="8 9">
    <name type="scientific">Komagataella pastoris</name>
    <name type="common">Yeast</name>
    <name type="synonym">Pichia pastoris</name>
    <dbReference type="NCBI Taxonomy" id="4922"/>
    <lineage>
        <taxon>Eukaryota</taxon>
        <taxon>Fungi</taxon>
        <taxon>Dikarya</taxon>
        <taxon>Ascomycota</taxon>
        <taxon>Saccharomycotina</taxon>
        <taxon>Pichiomycetes</taxon>
        <taxon>Pichiales</taxon>
        <taxon>Pichiaceae</taxon>
        <taxon>Komagataella</taxon>
    </lineage>
</organism>
<evidence type="ECO:0000259" key="7">
    <source>
        <dbReference type="Pfam" id="PF01602"/>
    </source>
</evidence>
<dbReference type="SUPFAM" id="SSF48371">
    <property type="entry name" value="ARM repeat"/>
    <property type="match status" value="1"/>
</dbReference>
<evidence type="ECO:0000313" key="8">
    <source>
        <dbReference type="EMBL" id="ANZ75867.1"/>
    </source>
</evidence>
<gene>
    <name evidence="8" type="primary">APL6</name>
    <name evidence="8" type="ORF">ATY40_BA7502309</name>
</gene>
<dbReference type="InterPro" id="IPR026739">
    <property type="entry name" value="AP_beta"/>
</dbReference>
<dbReference type="Proteomes" id="UP000094565">
    <property type="component" value="Chromosome 2"/>
</dbReference>
<dbReference type="Pfam" id="PF01602">
    <property type="entry name" value="Adaptin_N"/>
    <property type="match status" value="1"/>
</dbReference>
<dbReference type="GO" id="GO:0006886">
    <property type="term" value="P:intracellular protein transport"/>
    <property type="evidence" value="ECO:0007669"/>
    <property type="project" value="InterPro"/>
</dbReference>
<sequence length="889" mass="100870">MTDLSKNFNSLLESAKGLSQVLRQSAGTSSNFDSSALKEILNANSLSAFNTSFVDAGIDQKALSTEEIVHKLNSTREGSKLIALKYIMKLMSTESVRDEEMLVYFPHVLKGINSPNLTIKKLVFIFLLRYNHKQPDIALLSINAIQKSLADRDPVIRSLAIRVLGGVQIKAIVPILMLSLKKTIVDVSALVRASSAIAIRKCYALEGSNPYQAEDDEWIMEKEDNDSITAQLYTFLSQLLADSDPMVIGTALVTFHELFPHGYKLLHKVFRHICSNLRALEPVAQSLAIQLLTIYCRKFLQKPHLVLAANEKIYFDCYPHKCSDVDSSSDVLYDPDLLLFLDAQENLIHSLDSNVLFSVAKSFLCLSCATTIKKYKINVMLLNMLSLVEPSRLKPYVLQLILLFTMYEPSLFSPHIKEFFVFPSDDSQTIRLKVAILVQLLNADTFGLIFNELKYYLHESSYVEDESKVEILKLVNELYSNPKLLESQVSTILNWYLSKLDQCIPPSLLTEYFNGIRLFIQEDLISNERTLGILVAKLVEHKVEGPTKGSIIWLLGEFANLSDLHLNASFMVDILRVMLHNFPSESPEVKLNILYLAAKLLAKDIYNLESSNKNNSDFNFNSPLFKCFNLVLNYCKYDKSVDIRDRARLISSLLPNVVVHEENSVNIMNLERLIETQHISLARKLRRIEIGVLVFQVFKKPPKISTKKCEKLISKLIRDYLEIIEWNTLSATELVRFSEKRNFDLDIKNYSQNTSWLSNEYNKCSTNVPALASHNPLVVGSSQPQFSHPNNLQSSKSLKIKTLDEFFSSDSVEEYSTSSYNENSEQEDDDQDDDADDDDDQDENDDADDDVEEEEDDGDEGDVIGVSRKDGKSRNTNYSEIGDTRGKWT</sequence>
<proteinExistence type="inferred from homology"/>
<dbReference type="GO" id="GO:0016192">
    <property type="term" value="P:vesicle-mediated transport"/>
    <property type="evidence" value="ECO:0007669"/>
    <property type="project" value="InterPro"/>
</dbReference>
<feature type="domain" description="Clathrin/coatomer adaptor adaptin-like N-terminal" evidence="7">
    <location>
        <begin position="62"/>
        <end position="654"/>
    </location>
</feature>
<evidence type="ECO:0000256" key="6">
    <source>
        <dbReference type="SAM" id="MobiDB-lite"/>
    </source>
</evidence>
<evidence type="ECO:0000313" key="9">
    <source>
        <dbReference type="Proteomes" id="UP000094565"/>
    </source>
</evidence>
<keyword evidence="5" id="KW-0472">Membrane</keyword>
<dbReference type="GO" id="GO:0030117">
    <property type="term" value="C:membrane coat"/>
    <property type="evidence" value="ECO:0007669"/>
    <property type="project" value="InterPro"/>
</dbReference>
<keyword evidence="4" id="KW-0653">Protein transport</keyword>
<dbReference type="AlphaFoldDB" id="A0A1B2JD02"/>
<dbReference type="OrthoDB" id="10254310at2759"/>
<keyword evidence="9" id="KW-1185">Reference proteome</keyword>
<comment type="similarity">
    <text evidence="2">Belongs to the adaptor complexes large subunit family.</text>
</comment>
<protein>
    <submittedName>
        <fullName evidence="8">BA75_02309T0</fullName>
    </submittedName>
</protein>
<feature type="compositionally biased region" description="Low complexity" evidence="6">
    <location>
        <begin position="811"/>
        <end position="823"/>
    </location>
</feature>
<evidence type="ECO:0000256" key="3">
    <source>
        <dbReference type="ARBA" id="ARBA00022448"/>
    </source>
</evidence>
<feature type="compositionally biased region" description="Acidic residues" evidence="6">
    <location>
        <begin position="824"/>
        <end position="862"/>
    </location>
</feature>
<dbReference type="GO" id="GO:0012505">
    <property type="term" value="C:endomembrane system"/>
    <property type="evidence" value="ECO:0007669"/>
    <property type="project" value="UniProtKB-SubCell"/>
</dbReference>
<evidence type="ECO:0000256" key="5">
    <source>
        <dbReference type="ARBA" id="ARBA00023136"/>
    </source>
</evidence>
<evidence type="ECO:0000256" key="4">
    <source>
        <dbReference type="ARBA" id="ARBA00022927"/>
    </source>
</evidence>
<accession>A0A1B2JD02</accession>
<evidence type="ECO:0000256" key="2">
    <source>
        <dbReference type="ARBA" id="ARBA00006613"/>
    </source>
</evidence>
<dbReference type="EMBL" id="CP014585">
    <property type="protein sequence ID" value="ANZ75867.1"/>
    <property type="molecule type" value="Genomic_DNA"/>
</dbReference>
<dbReference type="InterPro" id="IPR002553">
    <property type="entry name" value="Clathrin/coatomer_adapt-like_N"/>
</dbReference>
<dbReference type="Gene3D" id="1.25.10.10">
    <property type="entry name" value="Leucine-rich Repeat Variant"/>
    <property type="match status" value="1"/>
</dbReference>
<dbReference type="InterPro" id="IPR016024">
    <property type="entry name" value="ARM-type_fold"/>
</dbReference>
<keyword evidence="3" id="KW-0813">Transport</keyword>
<dbReference type="InterPro" id="IPR011989">
    <property type="entry name" value="ARM-like"/>
</dbReference>
<reference evidence="8 9" key="1">
    <citation type="submission" date="2016-02" db="EMBL/GenBank/DDBJ databases">
        <title>Comparative genomic and transcriptomic foundation for Pichia pastoris.</title>
        <authorList>
            <person name="Love K.R."/>
            <person name="Shah K.A."/>
            <person name="Whittaker C.A."/>
            <person name="Wu J."/>
            <person name="Bartlett M.C."/>
            <person name="Ma D."/>
            <person name="Leeson R.L."/>
            <person name="Priest M."/>
            <person name="Young S.K."/>
            <person name="Love J.C."/>
        </authorList>
    </citation>
    <scope>NUCLEOTIDE SEQUENCE [LARGE SCALE GENOMIC DNA]</scope>
    <source>
        <strain evidence="8 9">ATCC 28485</strain>
    </source>
</reference>